<feature type="domain" description="HTH lacI-type" evidence="5">
    <location>
        <begin position="2"/>
        <end position="56"/>
    </location>
</feature>
<accession>A0ABV6HUE1</accession>
<dbReference type="InterPro" id="IPR028082">
    <property type="entry name" value="Peripla_BP_I"/>
</dbReference>
<dbReference type="GO" id="GO:0003677">
    <property type="term" value="F:DNA binding"/>
    <property type="evidence" value="ECO:0007669"/>
    <property type="project" value="UniProtKB-KW"/>
</dbReference>
<dbReference type="SUPFAM" id="SSF53822">
    <property type="entry name" value="Periplasmic binding protein-like I"/>
    <property type="match status" value="1"/>
</dbReference>
<dbReference type="CDD" id="cd01392">
    <property type="entry name" value="HTH_LacI"/>
    <property type="match status" value="1"/>
</dbReference>
<dbReference type="EMBL" id="JBHLWA010000010">
    <property type="protein sequence ID" value="MFC0322467.1"/>
    <property type="molecule type" value="Genomic_DNA"/>
</dbReference>
<dbReference type="Pfam" id="PF00356">
    <property type="entry name" value="LacI"/>
    <property type="match status" value="1"/>
</dbReference>
<keyword evidence="4" id="KW-0804">Transcription</keyword>
<evidence type="ECO:0000259" key="5">
    <source>
        <dbReference type="PROSITE" id="PS50932"/>
    </source>
</evidence>
<dbReference type="InterPro" id="IPR010982">
    <property type="entry name" value="Lambda_DNA-bd_dom_sf"/>
</dbReference>
<dbReference type="PROSITE" id="PS50932">
    <property type="entry name" value="HTH_LACI_2"/>
    <property type="match status" value="1"/>
</dbReference>
<dbReference type="Pfam" id="PF00532">
    <property type="entry name" value="Peripla_BP_1"/>
    <property type="match status" value="1"/>
</dbReference>
<organism evidence="6 7">
    <name type="scientific">Gallibacterium melopsittaci</name>
    <dbReference type="NCBI Taxonomy" id="516063"/>
    <lineage>
        <taxon>Bacteria</taxon>
        <taxon>Pseudomonadati</taxon>
        <taxon>Pseudomonadota</taxon>
        <taxon>Gammaproteobacteria</taxon>
        <taxon>Pasteurellales</taxon>
        <taxon>Pasteurellaceae</taxon>
        <taxon>Gallibacterium</taxon>
    </lineage>
</organism>
<evidence type="ECO:0000256" key="3">
    <source>
        <dbReference type="ARBA" id="ARBA00023125"/>
    </source>
</evidence>
<gene>
    <name evidence="6" type="ORF">ACFFHT_02635</name>
</gene>
<keyword evidence="3 6" id="KW-0238">DNA-binding</keyword>
<evidence type="ECO:0000256" key="2">
    <source>
        <dbReference type="ARBA" id="ARBA00023015"/>
    </source>
</evidence>
<dbReference type="PANTHER" id="PTHR30146:SF151">
    <property type="entry name" value="HTH-TYPE TRANSCRIPTIONAL REPRESSOR CYTR"/>
    <property type="match status" value="1"/>
</dbReference>
<keyword evidence="1" id="KW-0678">Repressor</keyword>
<dbReference type="RefSeq" id="WP_382373208.1">
    <property type="nucleotide sequence ID" value="NZ_JBHLWA010000010.1"/>
</dbReference>
<dbReference type="PANTHER" id="PTHR30146">
    <property type="entry name" value="LACI-RELATED TRANSCRIPTIONAL REPRESSOR"/>
    <property type="match status" value="1"/>
</dbReference>
<comment type="caution">
    <text evidence="6">The sequence shown here is derived from an EMBL/GenBank/DDBJ whole genome shotgun (WGS) entry which is preliminary data.</text>
</comment>
<sequence>MSSLKEVAEFAGVSLMTVSRAINEPHKLKAKTLERVTAAIEELNYVPDLSAQKIRSGGNKSTSIGVLSLDTATTPFSVEILLSIEETVRKHGWNSFIINTFNHDDIDTEVNILLSHRPFGIIICTMGLKPIQIPNKLRHKPIALANCVSASETFPVASYIPDDYQGQYQATVELIQRGYKRPLCFYLPQKALATQSRRAGFMAAWQQYNMDHVPLEYYMSDKDENFLDILPVLEKHIDKGKCDFDVLVCGNDRLAFVAYQYLLSKGLRIPQDVAVLGYDNMIGVGDLFVPALTTVALPHYEMGRQAALHLIEERQDTKLHKLVSPMIMRNSL</sequence>
<dbReference type="InterPro" id="IPR000843">
    <property type="entry name" value="HTH_LacI"/>
</dbReference>
<evidence type="ECO:0000256" key="4">
    <source>
        <dbReference type="ARBA" id="ARBA00023163"/>
    </source>
</evidence>
<dbReference type="Gene3D" id="3.40.50.2300">
    <property type="match status" value="2"/>
</dbReference>
<keyword evidence="2" id="KW-0805">Transcription regulation</keyword>
<dbReference type="CDD" id="cd06288">
    <property type="entry name" value="PBP1_sucrose_transcription_regulator"/>
    <property type="match status" value="1"/>
</dbReference>
<dbReference type="Gene3D" id="1.10.260.40">
    <property type="entry name" value="lambda repressor-like DNA-binding domains"/>
    <property type="match status" value="1"/>
</dbReference>
<dbReference type="SUPFAM" id="SSF47413">
    <property type="entry name" value="lambda repressor-like DNA-binding domains"/>
    <property type="match status" value="1"/>
</dbReference>
<dbReference type="InterPro" id="IPR001761">
    <property type="entry name" value="Peripla_BP/Lac1_sug-bd_dom"/>
</dbReference>
<protein>
    <submittedName>
        <fullName evidence="6">LacI family DNA-binding transcriptional regulator</fullName>
    </submittedName>
</protein>
<name>A0ABV6HUE1_9PAST</name>
<evidence type="ECO:0000313" key="6">
    <source>
        <dbReference type="EMBL" id="MFC0322467.1"/>
    </source>
</evidence>
<dbReference type="SMART" id="SM00354">
    <property type="entry name" value="HTH_LACI"/>
    <property type="match status" value="1"/>
</dbReference>
<dbReference type="Proteomes" id="UP001589769">
    <property type="component" value="Unassembled WGS sequence"/>
</dbReference>
<evidence type="ECO:0000256" key="1">
    <source>
        <dbReference type="ARBA" id="ARBA00022491"/>
    </source>
</evidence>
<dbReference type="PROSITE" id="PS00356">
    <property type="entry name" value="HTH_LACI_1"/>
    <property type="match status" value="1"/>
</dbReference>
<evidence type="ECO:0000313" key="7">
    <source>
        <dbReference type="Proteomes" id="UP001589769"/>
    </source>
</evidence>
<proteinExistence type="predicted"/>
<reference evidence="6 7" key="1">
    <citation type="submission" date="2024-09" db="EMBL/GenBank/DDBJ databases">
        <authorList>
            <person name="Sun Q."/>
            <person name="Mori K."/>
        </authorList>
    </citation>
    <scope>NUCLEOTIDE SEQUENCE [LARGE SCALE GENOMIC DNA]</scope>
    <source>
        <strain evidence="6 7">CCM 7538</strain>
    </source>
</reference>
<keyword evidence="7" id="KW-1185">Reference proteome</keyword>